<protein>
    <recommendedName>
        <fullName evidence="3">Probable butyrate:acetyl-CoA coenzyme A-transferase</fullName>
        <shortName evidence="3">Butyrate CoA-transferase</shortName>
        <ecNumber evidence="3">2.8.3.-</ecNumber>
    </recommendedName>
</protein>
<evidence type="ECO:0000313" key="8">
    <source>
        <dbReference type="Proteomes" id="UP000591071"/>
    </source>
</evidence>
<dbReference type="PANTHER" id="PTHR21432:SF20">
    <property type="entry name" value="ACETYL-COA HYDROLASE"/>
    <property type="match status" value="1"/>
</dbReference>
<dbReference type="Gene3D" id="3.30.750.70">
    <property type="entry name" value="4-hydroxybutyrate coenzyme like domains"/>
    <property type="match status" value="1"/>
</dbReference>
<feature type="binding site" evidence="3">
    <location>
        <position position="323"/>
    </location>
    <ligand>
        <name>CoA</name>
        <dbReference type="ChEBI" id="CHEBI:57287"/>
    </ligand>
</feature>
<dbReference type="InterPro" id="IPR003702">
    <property type="entry name" value="ActCoA_hydro_N"/>
</dbReference>
<dbReference type="HAMAP" id="MF_03228">
    <property type="entry name" value="But_CoA_trans"/>
    <property type="match status" value="1"/>
</dbReference>
<dbReference type="GO" id="GO:0006084">
    <property type="term" value="P:acetyl-CoA metabolic process"/>
    <property type="evidence" value="ECO:0007669"/>
    <property type="project" value="UniProtKB-UniRule"/>
</dbReference>
<keyword evidence="3" id="KW-0276">Fatty acid metabolism</keyword>
<dbReference type="InterPro" id="IPR046433">
    <property type="entry name" value="ActCoA_hydro"/>
</dbReference>
<comment type="function">
    <text evidence="3">Coenzyme A-transferase that converts butyrate to butyryl-CoA.</text>
</comment>
<dbReference type="InterPro" id="IPR023990">
    <property type="entry name" value="Butryl-CoA_acetate_CoA_Tfrase"/>
</dbReference>
<evidence type="ECO:0000313" key="7">
    <source>
        <dbReference type="EMBL" id="NME27240.1"/>
    </source>
</evidence>
<dbReference type="RefSeq" id="WP_059076321.1">
    <property type="nucleotide sequence ID" value="NZ_CP011940.1"/>
</dbReference>
<evidence type="ECO:0000256" key="1">
    <source>
        <dbReference type="ARBA" id="ARBA00009632"/>
    </source>
</evidence>
<feature type="active site" description="5-glutamyl coenzyme A thioester intermediate" evidence="3">
    <location>
        <position position="249"/>
    </location>
</feature>
<evidence type="ECO:0000256" key="2">
    <source>
        <dbReference type="ARBA" id="ARBA00022679"/>
    </source>
</evidence>
<keyword evidence="2 3" id="KW-0808">Transferase</keyword>
<dbReference type="SMR" id="A0A848BQ47"/>
<proteinExistence type="inferred from homology"/>
<dbReference type="Gene3D" id="3.40.1080.20">
    <property type="entry name" value="Acetyl-CoA hydrolase/transferase C-terminal domain"/>
    <property type="match status" value="1"/>
</dbReference>
<dbReference type="InterPro" id="IPR026888">
    <property type="entry name" value="AcetylCoA_hyd_C"/>
</dbReference>
<organism evidence="7 8">
    <name type="scientific">Megasphaera hexanoica</name>
    <dbReference type="NCBI Taxonomy" id="1675036"/>
    <lineage>
        <taxon>Bacteria</taxon>
        <taxon>Bacillati</taxon>
        <taxon>Bacillota</taxon>
        <taxon>Negativicutes</taxon>
        <taxon>Veillonellales</taxon>
        <taxon>Veillonellaceae</taxon>
        <taxon>Megasphaera</taxon>
    </lineage>
</organism>
<dbReference type="InterPro" id="IPR038460">
    <property type="entry name" value="AcetylCoA_hyd_C_sf"/>
</dbReference>
<dbReference type="GO" id="GO:0016787">
    <property type="term" value="F:hydrolase activity"/>
    <property type="evidence" value="ECO:0007669"/>
    <property type="project" value="UniProtKB-KW"/>
</dbReference>
<comment type="catalytic activity">
    <reaction evidence="3">
        <text>butanoate + acetyl-CoA = butanoyl-CoA + acetate</text>
        <dbReference type="Rhea" id="RHEA:30071"/>
        <dbReference type="ChEBI" id="CHEBI:17968"/>
        <dbReference type="ChEBI" id="CHEBI:30089"/>
        <dbReference type="ChEBI" id="CHEBI:57288"/>
        <dbReference type="ChEBI" id="CHEBI:57371"/>
    </reaction>
</comment>
<feature type="domain" description="Acetyl-CoA hydrolase/transferase C-terminal" evidence="5">
    <location>
        <begin position="282"/>
        <end position="438"/>
    </location>
</feature>
<dbReference type="Pfam" id="PF02550">
    <property type="entry name" value="AcetylCoA_hydro"/>
    <property type="match status" value="1"/>
</dbReference>
<keyword evidence="6" id="KW-0378">Hydrolase</keyword>
<dbReference type="GO" id="GO:0005737">
    <property type="term" value="C:cytoplasm"/>
    <property type="evidence" value="ECO:0007669"/>
    <property type="project" value="UniProtKB-SubCell"/>
</dbReference>
<comment type="caution">
    <text evidence="7">The sequence shown here is derived from an EMBL/GenBank/DDBJ whole genome shotgun (WGS) entry which is preliminary data.</text>
</comment>
<keyword evidence="3" id="KW-0443">Lipid metabolism</keyword>
<feature type="binding site" evidence="3">
    <location>
        <begin position="224"/>
        <end position="228"/>
    </location>
    <ligand>
        <name>CoA</name>
        <dbReference type="ChEBI" id="CHEBI:57287"/>
    </ligand>
</feature>
<comment type="pathway">
    <text evidence="3">Lipid metabolism; butanoate metabolism.</text>
</comment>
<evidence type="ECO:0000256" key="3">
    <source>
        <dbReference type="HAMAP-Rule" id="MF_03228"/>
    </source>
</evidence>
<dbReference type="Gene3D" id="3.40.1080.10">
    <property type="entry name" value="Glutaconate Coenzyme A-transferase"/>
    <property type="match status" value="1"/>
</dbReference>
<dbReference type="Proteomes" id="UP000591071">
    <property type="component" value="Unassembled WGS sequence"/>
</dbReference>
<dbReference type="OrthoDB" id="9801795at2"/>
<dbReference type="GO" id="GO:0006083">
    <property type="term" value="P:acetate metabolic process"/>
    <property type="evidence" value="ECO:0007669"/>
    <property type="project" value="InterPro"/>
</dbReference>
<sequence>MYKLSQIAEEYQKKLVTPQEAAAVVKSGDRVSYGLGCSAPYDTDKALADHINKDGLKDVEIIDATLIQDHPFFTYTETESNDQVRFVSGHFNGFDRKMNKAGRCWFMPLLFNELPKYWSHKKVDVAIFQVHPMDKWGNFNLGPQVADLRGILKSADKVIVEVNQKMPKALGYETELNIADVDFIVEGSNPDMPIVPNKPSTPVDDKIASFVVPMIKDGSTLQLGIGGIPSAIGHKLAESDVKDLSGHTEMLVDPYVELYEAGKITGKKNRDRGKIMYTFAGGTQRLYDFIDDNQIVFNAPVNYVNNINVVASIDNFVSINSCINLDLYGQVCAESAGYRHISGTGGALDFAQGAYLSEGGQGFICVHSTRKLKDGSLESLIRPTLTPGSVVTTPRSAVHYIVTEYGVALLKGQSTWQRAEALINIAHPDFREELIKEAEKMGIWTKTSKTEY</sequence>
<dbReference type="KEGG" id="mhw:ACT01_02765"/>
<reference evidence="7 8" key="1">
    <citation type="submission" date="2020-04" db="EMBL/GenBank/DDBJ databases">
        <authorList>
            <person name="Hitch T.C.A."/>
            <person name="Wylensek D."/>
            <person name="Clavel T."/>
        </authorList>
    </citation>
    <scope>NUCLEOTIDE SEQUENCE [LARGE SCALE GENOMIC DNA]</scope>
    <source>
        <strain evidence="7 8">Oil-RF-744-FAT-WT-6-1</strain>
    </source>
</reference>
<name>A0A848BQ47_9FIRM</name>
<keyword evidence="3" id="KW-0963">Cytoplasm</keyword>
<keyword evidence="9" id="KW-1185">Reference proteome</keyword>
<dbReference type="Proteomes" id="UP001605989">
    <property type="component" value="Unassembled WGS sequence"/>
</dbReference>
<dbReference type="EMBL" id="JBIEKR010000004">
    <property type="protein sequence ID" value="MFG6272574.1"/>
    <property type="molecule type" value="Genomic_DNA"/>
</dbReference>
<evidence type="ECO:0000259" key="5">
    <source>
        <dbReference type="Pfam" id="PF13336"/>
    </source>
</evidence>
<evidence type="ECO:0000313" key="9">
    <source>
        <dbReference type="Proteomes" id="UP001605989"/>
    </source>
</evidence>
<dbReference type="GO" id="GO:0008775">
    <property type="term" value="F:acetate CoA-transferase activity"/>
    <property type="evidence" value="ECO:0007669"/>
    <property type="project" value="InterPro"/>
</dbReference>
<comment type="subcellular location">
    <subcellularLocation>
        <location evidence="3">Cytoplasm</location>
    </subcellularLocation>
</comment>
<feature type="domain" description="Acetyl-CoA hydrolase/transferase N-terminal" evidence="4">
    <location>
        <begin position="9"/>
        <end position="196"/>
    </location>
</feature>
<evidence type="ECO:0000259" key="4">
    <source>
        <dbReference type="Pfam" id="PF02550"/>
    </source>
</evidence>
<dbReference type="UniPathway" id="UPA00863"/>
<comment type="similarity">
    <text evidence="1 3">Belongs to the acetyl-CoA hydrolase/transferase family.</text>
</comment>
<dbReference type="GO" id="GO:0019605">
    <property type="term" value="P:butyrate metabolic process"/>
    <property type="evidence" value="ECO:0007669"/>
    <property type="project" value="UniProtKB-UniRule"/>
</dbReference>
<dbReference type="AlphaFoldDB" id="A0A848BQ47"/>
<dbReference type="SUPFAM" id="SSF100950">
    <property type="entry name" value="NagB/RpiA/CoA transferase-like"/>
    <property type="match status" value="2"/>
</dbReference>
<feature type="binding site" evidence="3">
    <location>
        <position position="346"/>
    </location>
    <ligand>
        <name>CoA</name>
        <dbReference type="ChEBI" id="CHEBI:57287"/>
    </ligand>
</feature>
<dbReference type="EMBL" id="JABAFG010000001">
    <property type="protein sequence ID" value="NME27240.1"/>
    <property type="molecule type" value="Genomic_DNA"/>
</dbReference>
<reference evidence="6 9" key="2">
    <citation type="submission" date="2024-10" db="EMBL/GenBank/DDBJ databases">
        <authorList>
            <person name="Sang B.-I."/>
            <person name="Prabhaharan D."/>
        </authorList>
    </citation>
    <scope>NUCLEOTIDE SEQUENCE [LARGE SCALE GENOMIC DNA]</scope>
    <source>
        <strain evidence="6 9">MH</strain>
    </source>
</reference>
<accession>A0A848BQ47</accession>
<gene>
    <name evidence="6" type="ORF">ACGTZG_05165</name>
    <name evidence="7" type="ORF">HF872_01165</name>
</gene>
<dbReference type="InterPro" id="IPR037171">
    <property type="entry name" value="NagB/RpiA_transferase-like"/>
</dbReference>
<dbReference type="Pfam" id="PF13336">
    <property type="entry name" value="AcetylCoA_hyd_C"/>
    <property type="match status" value="1"/>
</dbReference>
<dbReference type="PANTHER" id="PTHR21432">
    <property type="entry name" value="ACETYL-COA HYDROLASE-RELATED"/>
    <property type="match status" value="1"/>
</dbReference>
<dbReference type="EC" id="2.8.3.-" evidence="3"/>
<evidence type="ECO:0000313" key="6">
    <source>
        <dbReference type="EMBL" id="MFG6272574.1"/>
    </source>
</evidence>